<dbReference type="PROSITE" id="PS01032">
    <property type="entry name" value="PPM_1"/>
    <property type="match status" value="1"/>
</dbReference>
<dbReference type="SMART" id="SM00332">
    <property type="entry name" value="PP2Cc"/>
    <property type="match status" value="1"/>
</dbReference>
<dbReference type="InterPro" id="IPR001932">
    <property type="entry name" value="PPM-type_phosphatase-like_dom"/>
</dbReference>
<reference evidence="6" key="2">
    <citation type="submission" date="2025-09" db="UniProtKB">
        <authorList>
            <consortium name="Ensembl"/>
        </authorList>
    </citation>
    <scope>IDENTIFICATION</scope>
</reference>
<accession>A0A8C5XA83</accession>
<dbReference type="InterPro" id="IPR015655">
    <property type="entry name" value="PP2C"/>
</dbReference>
<evidence type="ECO:0000256" key="1">
    <source>
        <dbReference type="ARBA" id="ARBA00022723"/>
    </source>
</evidence>
<dbReference type="GO" id="GO:0004722">
    <property type="term" value="F:protein serine/threonine phosphatase activity"/>
    <property type="evidence" value="ECO:0007669"/>
    <property type="project" value="InterPro"/>
</dbReference>
<reference evidence="6" key="1">
    <citation type="submission" date="2025-08" db="UniProtKB">
        <authorList>
            <consortium name="Ensembl"/>
        </authorList>
    </citation>
    <scope>IDENTIFICATION</scope>
</reference>
<name>A0A8C5XA83_9PASS</name>
<dbReference type="PROSITE" id="PS51746">
    <property type="entry name" value="PPM_2"/>
    <property type="match status" value="1"/>
</dbReference>
<keyword evidence="2 4" id="KW-0378">Hydrolase</keyword>
<dbReference type="InterPro" id="IPR036457">
    <property type="entry name" value="PPM-type-like_dom_sf"/>
</dbReference>
<dbReference type="SUPFAM" id="SSF81606">
    <property type="entry name" value="PP2C-like"/>
    <property type="match status" value="1"/>
</dbReference>
<dbReference type="SMART" id="SM00331">
    <property type="entry name" value="PP2C_SIG"/>
    <property type="match status" value="1"/>
</dbReference>
<evidence type="ECO:0000256" key="2">
    <source>
        <dbReference type="ARBA" id="ARBA00022801"/>
    </source>
</evidence>
<evidence type="ECO:0000313" key="7">
    <source>
        <dbReference type="Proteomes" id="UP000694560"/>
    </source>
</evidence>
<dbReference type="OrthoDB" id="10264738at2759"/>
<evidence type="ECO:0000313" key="6">
    <source>
        <dbReference type="Ensembl" id="ENSMCSP00000022027.1"/>
    </source>
</evidence>
<feature type="domain" description="PPM-type phosphatase" evidence="5">
    <location>
        <begin position="6"/>
        <end position="227"/>
    </location>
</feature>
<evidence type="ECO:0000256" key="4">
    <source>
        <dbReference type="RuleBase" id="RU003465"/>
    </source>
</evidence>
<dbReference type="CDD" id="cd00143">
    <property type="entry name" value="PP2Cc"/>
    <property type="match status" value="1"/>
</dbReference>
<keyword evidence="7" id="KW-1185">Reference proteome</keyword>
<evidence type="ECO:0000256" key="3">
    <source>
        <dbReference type="ARBA" id="ARBA00022912"/>
    </source>
</evidence>
<protein>
    <submittedName>
        <fullName evidence="6">Protein phosphatase, Mg2+/Mn2+ dependent 1E</fullName>
    </submittedName>
</protein>
<dbReference type="InterPro" id="IPR000222">
    <property type="entry name" value="PP2C_BS"/>
</dbReference>
<sequence>MQFFFKHSFFSPCFHWQDQEEQAYFAVFDGHGGVDAAIYASIHLHVNMVHQEMFQHDPAEALCRAFRVTDERFVQKAARESLRCGTTGVVTFIRGNMLHVAWLGDSQVMLVRKGQAVELMKPHKPDREVRRVPALGESTYPGFFGSHKPYICGDADSASTVLDGSEDYLILACDGFYDTVNPDEAVKVVADHLKENNGDSSMVAHKLVASARDAGSSDNITVIVVFLRDMNVLREPHPWRCPVPSSVPAPVPAEIRSC</sequence>
<evidence type="ECO:0000259" key="5">
    <source>
        <dbReference type="PROSITE" id="PS51746"/>
    </source>
</evidence>
<dbReference type="PANTHER" id="PTHR13832:SF535">
    <property type="entry name" value="PROTEIN PHOSPHATASE 1E"/>
    <property type="match status" value="1"/>
</dbReference>
<proteinExistence type="inferred from homology"/>
<dbReference type="Gene3D" id="3.60.40.10">
    <property type="entry name" value="PPM-type phosphatase domain"/>
    <property type="match status" value="1"/>
</dbReference>
<dbReference type="PANTHER" id="PTHR13832">
    <property type="entry name" value="PROTEIN PHOSPHATASE 2C"/>
    <property type="match status" value="1"/>
</dbReference>
<keyword evidence="3 4" id="KW-0904">Protein phosphatase</keyword>
<dbReference type="GO" id="GO:0005634">
    <property type="term" value="C:nucleus"/>
    <property type="evidence" value="ECO:0007669"/>
    <property type="project" value="TreeGrafter"/>
</dbReference>
<dbReference type="GO" id="GO:0046872">
    <property type="term" value="F:metal ion binding"/>
    <property type="evidence" value="ECO:0007669"/>
    <property type="project" value="UniProtKB-KW"/>
</dbReference>
<keyword evidence="1" id="KW-0479">Metal-binding</keyword>
<comment type="similarity">
    <text evidence="4">Belongs to the PP2C family.</text>
</comment>
<dbReference type="Ensembl" id="ENSMCST00000022589.1">
    <property type="protein sequence ID" value="ENSMCSP00000022027.1"/>
    <property type="gene ID" value="ENSMCSG00000015359.1"/>
</dbReference>
<dbReference type="Proteomes" id="UP000694560">
    <property type="component" value="Unplaced"/>
</dbReference>
<organism evidence="6 7">
    <name type="scientific">Malurus cyaneus samueli</name>
    <dbReference type="NCBI Taxonomy" id="2593467"/>
    <lineage>
        <taxon>Eukaryota</taxon>
        <taxon>Metazoa</taxon>
        <taxon>Chordata</taxon>
        <taxon>Craniata</taxon>
        <taxon>Vertebrata</taxon>
        <taxon>Euteleostomi</taxon>
        <taxon>Archelosauria</taxon>
        <taxon>Archosauria</taxon>
        <taxon>Dinosauria</taxon>
        <taxon>Saurischia</taxon>
        <taxon>Theropoda</taxon>
        <taxon>Coelurosauria</taxon>
        <taxon>Aves</taxon>
        <taxon>Neognathae</taxon>
        <taxon>Neoaves</taxon>
        <taxon>Telluraves</taxon>
        <taxon>Australaves</taxon>
        <taxon>Passeriformes</taxon>
        <taxon>Meliphagoidea</taxon>
        <taxon>Maluridae</taxon>
        <taxon>Malurus</taxon>
    </lineage>
</organism>
<dbReference type="AlphaFoldDB" id="A0A8C5XA83"/>
<dbReference type="Pfam" id="PF00481">
    <property type="entry name" value="PP2C"/>
    <property type="match status" value="1"/>
</dbReference>